<evidence type="ECO:0000313" key="2">
    <source>
        <dbReference type="Proteomes" id="UP000552883"/>
    </source>
</evidence>
<reference evidence="1 2" key="1">
    <citation type="submission" date="2020-08" db="EMBL/GenBank/DDBJ databases">
        <title>Sequencing the genomes of 1000 actinobacteria strains.</title>
        <authorList>
            <person name="Klenk H.-P."/>
        </authorList>
    </citation>
    <scope>NUCLEOTIDE SEQUENCE [LARGE SCALE GENOMIC DNA]</scope>
    <source>
        <strain evidence="1 2">DSM 23889</strain>
    </source>
</reference>
<protein>
    <submittedName>
        <fullName evidence="1">DNA-binding transcriptional ArsR family regulator</fullName>
    </submittedName>
</protein>
<dbReference type="InterPro" id="IPR036388">
    <property type="entry name" value="WH-like_DNA-bd_sf"/>
</dbReference>
<name>A0A840X4L9_9MICO</name>
<dbReference type="InterPro" id="IPR011991">
    <property type="entry name" value="ArsR-like_HTH"/>
</dbReference>
<dbReference type="AlphaFoldDB" id="A0A840X4L9"/>
<dbReference type="Gene3D" id="1.10.10.10">
    <property type="entry name" value="Winged helix-like DNA-binding domain superfamily/Winged helix DNA-binding domain"/>
    <property type="match status" value="1"/>
</dbReference>
<keyword evidence="2" id="KW-1185">Reference proteome</keyword>
<evidence type="ECO:0000313" key="1">
    <source>
        <dbReference type="EMBL" id="MBB5617443.1"/>
    </source>
</evidence>
<dbReference type="EMBL" id="JACHBS010000001">
    <property type="protein sequence ID" value="MBB5617443.1"/>
    <property type="molecule type" value="Genomic_DNA"/>
</dbReference>
<dbReference type="CDD" id="cd00090">
    <property type="entry name" value="HTH_ARSR"/>
    <property type="match status" value="1"/>
</dbReference>
<dbReference type="Pfam" id="PF13412">
    <property type="entry name" value="HTH_24"/>
    <property type="match status" value="1"/>
</dbReference>
<proteinExistence type="predicted"/>
<dbReference type="GO" id="GO:0003700">
    <property type="term" value="F:DNA-binding transcription factor activity"/>
    <property type="evidence" value="ECO:0007669"/>
    <property type="project" value="InterPro"/>
</dbReference>
<accession>A0A840X4L9</accession>
<dbReference type="SUPFAM" id="SSF46785">
    <property type="entry name" value="Winged helix' DNA-binding domain"/>
    <property type="match status" value="1"/>
</dbReference>
<dbReference type="GO" id="GO:0003677">
    <property type="term" value="F:DNA binding"/>
    <property type="evidence" value="ECO:0007669"/>
    <property type="project" value="UniProtKB-KW"/>
</dbReference>
<dbReference type="InterPro" id="IPR036390">
    <property type="entry name" value="WH_DNA-bd_sf"/>
</dbReference>
<keyword evidence="1" id="KW-0238">DNA-binding</keyword>
<gene>
    <name evidence="1" type="ORF">BJ959_000939</name>
</gene>
<dbReference type="RefSeq" id="WP_341800062.1">
    <property type="nucleotide sequence ID" value="NZ_BAAANZ010000026.1"/>
</dbReference>
<dbReference type="Proteomes" id="UP000552883">
    <property type="component" value="Unassembled WGS sequence"/>
</dbReference>
<organism evidence="1 2">
    <name type="scientific">Microcella frigidaquae</name>
    <dbReference type="NCBI Taxonomy" id="424758"/>
    <lineage>
        <taxon>Bacteria</taxon>
        <taxon>Bacillati</taxon>
        <taxon>Actinomycetota</taxon>
        <taxon>Actinomycetes</taxon>
        <taxon>Micrococcales</taxon>
        <taxon>Microbacteriaceae</taxon>
        <taxon>Microcella</taxon>
    </lineage>
</organism>
<comment type="caution">
    <text evidence="1">The sequence shown here is derived from an EMBL/GenBank/DDBJ whole genome shotgun (WGS) entry which is preliminary data.</text>
</comment>
<sequence>MAEWTFLTNHSHVLVCLADDPDLRIRDIAERVGITERATQRIVAELTASGYLEKHRDGRRNRYTVVLDRPLRHPVEGTHTIGELLRAVAAPGI</sequence>